<dbReference type="SUPFAM" id="SSF53335">
    <property type="entry name" value="S-adenosyl-L-methionine-dependent methyltransferases"/>
    <property type="match status" value="1"/>
</dbReference>
<sequence length="278" mass="29243">MNTARRSATVGGVIDAEILEFYRRGLEGDRLTAGTGLLEFLRTVDVLERVLPAAPADVLDVGGATGRYAAVLAAAGHRVHVVDPVPEHVAAAAARPGVTAAVGDARDLPAATGSYDAVLLLGPLYHLTARADRVRAWREAARALRPSGVAAGATISRFAPLLDGFAKGYHADPRFRDIVDAGLGSGVHRGPADEPRYFTTAYLHHPDEPAAEPVEAGLRAPRVVAVEGPLWLLGGRLDEILADPGRRATALDLLRRVEDEPSLLGASSHHLTVARAAT</sequence>
<dbReference type="EMBL" id="BOOY01000018">
    <property type="protein sequence ID" value="GIJ03176.1"/>
    <property type="molecule type" value="Genomic_DNA"/>
</dbReference>
<dbReference type="Proteomes" id="UP000652013">
    <property type="component" value="Unassembled WGS sequence"/>
</dbReference>
<accession>A0A8J4DIW6</accession>
<dbReference type="GO" id="GO:0032259">
    <property type="term" value="P:methylation"/>
    <property type="evidence" value="ECO:0007669"/>
    <property type="project" value="UniProtKB-KW"/>
</dbReference>
<evidence type="ECO:0000313" key="2">
    <source>
        <dbReference type="EMBL" id="GIJ03176.1"/>
    </source>
</evidence>
<protein>
    <submittedName>
        <fullName evidence="2">SAM-dependent methyltransferase</fullName>
    </submittedName>
</protein>
<keyword evidence="3" id="KW-1185">Reference proteome</keyword>
<feature type="domain" description="Methyltransferase" evidence="1">
    <location>
        <begin position="58"/>
        <end position="148"/>
    </location>
</feature>
<keyword evidence="2" id="KW-0489">Methyltransferase</keyword>
<keyword evidence="2" id="KW-0808">Transferase</keyword>
<evidence type="ECO:0000313" key="3">
    <source>
        <dbReference type="Proteomes" id="UP000652013"/>
    </source>
</evidence>
<evidence type="ECO:0000259" key="1">
    <source>
        <dbReference type="Pfam" id="PF13649"/>
    </source>
</evidence>
<organism evidence="2 3">
    <name type="scientific">Spirilliplanes yamanashiensis</name>
    <dbReference type="NCBI Taxonomy" id="42233"/>
    <lineage>
        <taxon>Bacteria</taxon>
        <taxon>Bacillati</taxon>
        <taxon>Actinomycetota</taxon>
        <taxon>Actinomycetes</taxon>
        <taxon>Micromonosporales</taxon>
        <taxon>Micromonosporaceae</taxon>
        <taxon>Spirilliplanes</taxon>
    </lineage>
</organism>
<dbReference type="InterPro" id="IPR041698">
    <property type="entry name" value="Methyltransf_25"/>
</dbReference>
<comment type="caution">
    <text evidence="2">The sequence shown here is derived from an EMBL/GenBank/DDBJ whole genome shotgun (WGS) entry which is preliminary data.</text>
</comment>
<dbReference type="CDD" id="cd02440">
    <property type="entry name" value="AdoMet_MTases"/>
    <property type="match status" value="1"/>
</dbReference>
<reference evidence="2" key="1">
    <citation type="submission" date="2021-01" db="EMBL/GenBank/DDBJ databases">
        <title>Whole genome shotgun sequence of Spirilliplanes yamanashiensis NBRC 15828.</title>
        <authorList>
            <person name="Komaki H."/>
            <person name="Tamura T."/>
        </authorList>
    </citation>
    <scope>NUCLEOTIDE SEQUENCE</scope>
    <source>
        <strain evidence="2">NBRC 15828</strain>
    </source>
</reference>
<dbReference type="Gene3D" id="3.40.50.150">
    <property type="entry name" value="Vaccinia Virus protein VP39"/>
    <property type="match status" value="1"/>
</dbReference>
<dbReference type="AlphaFoldDB" id="A0A8J4DIW6"/>
<dbReference type="GO" id="GO:0008168">
    <property type="term" value="F:methyltransferase activity"/>
    <property type="evidence" value="ECO:0007669"/>
    <property type="project" value="UniProtKB-KW"/>
</dbReference>
<dbReference type="InterPro" id="IPR029063">
    <property type="entry name" value="SAM-dependent_MTases_sf"/>
</dbReference>
<proteinExistence type="predicted"/>
<dbReference type="Pfam" id="PF13649">
    <property type="entry name" value="Methyltransf_25"/>
    <property type="match status" value="1"/>
</dbReference>
<gene>
    <name evidence="2" type="ORF">Sya03_25280</name>
</gene>
<name>A0A8J4DIW6_9ACTN</name>